<evidence type="ECO:0000313" key="1">
    <source>
        <dbReference type="EMBL" id="KAJ9183318.1"/>
    </source>
</evidence>
<dbReference type="Proteomes" id="UP001174677">
    <property type="component" value="Chromosome 4"/>
</dbReference>
<dbReference type="InterPro" id="IPR036758">
    <property type="entry name" value="At5g01610-like"/>
</dbReference>
<organism evidence="1 2">
    <name type="scientific">Hevea brasiliensis</name>
    <name type="common">Para rubber tree</name>
    <name type="synonym">Siphonia brasiliensis</name>
    <dbReference type="NCBI Taxonomy" id="3981"/>
    <lineage>
        <taxon>Eukaryota</taxon>
        <taxon>Viridiplantae</taxon>
        <taxon>Streptophyta</taxon>
        <taxon>Embryophyta</taxon>
        <taxon>Tracheophyta</taxon>
        <taxon>Spermatophyta</taxon>
        <taxon>Magnoliopsida</taxon>
        <taxon>eudicotyledons</taxon>
        <taxon>Gunneridae</taxon>
        <taxon>Pentapetalae</taxon>
        <taxon>rosids</taxon>
        <taxon>fabids</taxon>
        <taxon>Malpighiales</taxon>
        <taxon>Euphorbiaceae</taxon>
        <taxon>Crotonoideae</taxon>
        <taxon>Micrandreae</taxon>
        <taxon>Hevea</taxon>
    </lineage>
</organism>
<dbReference type="SUPFAM" id="SSF141562">
    <property type="entry name" value="At5g01610-like"/>
    <property type="match status" value="1"/>
</dbReference>
<accession>A0ABQ9MTQ2</accession>
<gene>
    <name evidence="1" type="ORF">P3X46_007186</name>
</gene>
<dbReference type="Gene3D" id="2.30.240.10">
    <property type="entry name" value="At5g01610-like"/>
    <property type="match status" value="1"/>
</dbReference>
<protein>
    <submittedName>
        <fullName evidence="1">Uncharacterized protein</fullName>
    </submittedName>
</protein>
<proteinExistence type="predicted"/>
<dbReference type="EMBL" id="JARPOI010000004">
    <property type="protein sequence ID" value="KAJ9183318.1"/>
    <property type="molecule type" value="Genomic_DNA"/>
</dbReference>
<name>A0ABQ9MTQ2_HEVBR</name>
<reference evidence="1" key="1">
    <citation type="journal article" date="2023" name="Plant Biotechnol. J.">
        <title>Chromosome-level wild Hevea brasiliensis genome provides new tools for genomic-assisted breeding and valuable loci to elevate rubber yield.</title>
        <authorList>
            <person name="Cheng H."/>
            <person name="Song X."/>
            <person name="Hu Y."/>
            <person name="Wu T."/>
            <person name="Yang Q."/>
            <person name="An Z."/>
            <person name="Feng S."/>
            <person name="Deng Z."/>
            <person name="Wu W."/>
            <person name="Zeng X."/>
            <person name="Tu M."/>
            <person name="Wang X."/>
            <person name="Huang H."/>
        </authorList>
    </citation>
    <scope>NUCLEOTIDE SEQUENCE</scope>
    <source>
        <strain evidence="1">MT/VB/25A 57/8</strain>
    </source>
</reference>
<comment type="caution">
    <text evidence="1">The sequence shown here is derived from an EMBL/GenBank/DDBJ whole genome shotgun (WGS) entry which is preliminary data.</text>
</comment>
<sequence length="68" mass="7919">MKGYELDRSKSKFHSYLNDSCSFTLEGSYYKNKLTKLSDISVKVLPLWLNIVEVVRNEDALAKIKFML</sequence>
<evidence type="ECO:0000313" key="2">
    <source>
        <dbReference type="Proteomes" id="UP001174677"/>
    </source>
</evidence>
<keyword evidence="2" id="KW-1185">Reference proteome</keyword>